<dbReference type="EMBL" id="BNCQ01000041">
    <property type="protein sequence ID" value="GIM11942.1"/>
    <property type="molecule type" value="Genomic_DNA"/>
</dbReference>
<evidence type="ECO:0000313" key="3">
    <source>
        <dbReference type="Proteomes" id="UP000747110"/>
    </source>
</evidence>
<sequence length="111" mass="11843">MSLITSLFTDYTTSKNKQTPASTHLISECLLFNCASNTSSRNRASVVYTGHLYTSFISALSCVTARTKITGIGQNSSLGLESSRAPILSSQRAPSSVSPWINAPSRLLASI</sequence>
<name>A0A8J4FW45_9CHLO</name>
<dbReference type="Proteomes" id="UP000722791">
    <property type="component" value="Unassembled WGS sequence"/>
</dbReference>
<evidence type="ECO:0000313" key="1">
    <source>
        <dbReference type="EMBL" id="GIL88459.1"/>
    </source>
</evidence>
<dbReference type="Proteomes" id="UP000747110">
    <property type="component" value="Unassembled WGS sequence"/>
</dbReference>
<dbReference type="EMBL" id="BNCP01000045">
    <property type="protein sequence ID" value="GIL88459.1"/>
    <property type="molecule type" value="Genomic_DNA"/>
</dbReference>
<gene>
    <name evidence="1" type="ORF">Vretifemale_16430</name>
    <name evidence="2" type="ORF">Vretimale_15381</name>
</gene>
<dbReference type="AlphaFoldDB" id="A0A8J4FW45"/>
<organism evidence="1 3">
    <name type="scientific">Volvox reticuliferus</name>
    <dbReference type="NCBI Taxonomy" id="1737510"/>
    <lineage>
        <taxon>Eukaryota</taxon>
        <taxon>Viridiplantae</taxon>
        <taxon>Chlorophyta</taxon>
        <taxon>core chlorophytes</taxon>
        <taxon>Chlorophyceae</taxon>
        <taxon>CS clade</taxon>
        <taxon>Chlamydomonadales</taxon>
        <taxon>Volvocaceae</taxon>
        <taxon>Volvox</taxon>
    </lineage>
</organism>
<protein>
    <submittedName>
        <fullName evidence="1">Uncharacterized protein</fullName>
    </submittedName>
</protein>
<reference evidence="1" key="1">
    <citation type="journal article" date="2021" name="Proc. Natl. Acad. Sci. U.S.A.">
        <title>Three genomes in the algal genus Volvox reveal the fate of a haploid sex-determining region after a transition to homothallism.</title>
        <authorList>
            <person name="Yamamoto K."/>
            <person name="Hamaji T."/>
            <person name="Kawai-Toyooka H."/>
            <person name="Matsuzaki R."/>
            <person name="Takahashi F."/>
            <person name="Nishimura Y."/>
            <person name="Kawachi M."/>
            <person name="Noguchi H."/>
            <person name="Minakuchi Y."/>
            <person name="Umen J.G."/>
            <person name="Toyoda A."/>
            <person name="Nozaki H."/>
        </authorList>
    </citation>
    <scope>NUCLEOTIDE SEQUENCE</scope>
    <source>
        <strain evidence="2">NIES-3785</strain>
        <strain evidence="1">NIES-3786</strain>
    </source>
</reference>
<accession>A0A8J4FW45</accession>
<evidence type="ECO:0000313" key="2">
    <source>
        <dbReference type="EMBL" id="GIM11942.1"/>
    </source>
</evidence>
<comment type="caution">
    <text evidence="1">The sequence shown here is derived from an EMBL/GenBank/DDBJ whole genome shotgun (WGS) entry which is preliminary data.</text>
</comment>
<keyword evidence="3" id="KW-1185">Reference proteome</keyword>
<proteinExistence type="predicted"/>